<dbReference type="Proteomes" id="UP000199048">
    <property type="component" value="Unassembled WGS sequence"/>
</dbReference>
<reference evidence="3" key="1">
    <citation type="submission" date="2016-10" db="EMBL/GenBank/DDBJ databases">
        <authorList>
            <person name="Varghese N."/>
            <person name="Submissions S."/>
        </authorList>
    </citation>
    <scope>NUCLEOTIDE SEQUENCE [LARGE SCALE GENOMIC DNA]</scope>
    <source>
        <strain evidence="3">BL36</strain>
    </source>
</reference>
<keyword evidence="3" id="KW-1185">Reference proteome</keyword>
<sequence>MFGRLGNAAIRGPRTPKAVRQTCARLEARRKTEDDTPYFRA</sequence>
<dbReference type="AlphaFoldDB" id="A0A1I4MF89"/>
<evidence type="ECO:0000256" key="1">
    <source>
        <dbReference type="SAM" id="MobiDB-lite"/>
    </source>
</evidence>
<evidence type="ECO:0000313" key="3">
    <source>
        <dbReference type="Proteomes" id="UP000199048"/>
    </source>
</evidence>
<dbReference type="EMBL" id="FOTK01000016">
    <property type="protein sequence ID" value="SFM01944.1"/>
    <property type="molecule type" value="Genomic_DNA"/>
</dbReference>
<proteinExistence type="predicted"/>
<organism evidence="2 3">
    <name type="scientific">Methylobacterium pseudosasicola</name>
    <dbReference type="NCBI Taxonomy" id="582667"/>
    <lineage>
        <taxon>Bacteria</taxon>
        <taxon>Pseudomonadati</taxon>
        <taxon>Pseudomonadota</taxon>
        <taxon>Alphaproteobacteria</taxon>
        <taxon>Hyphomicrobiales</taxon>
        <taxon>Methylobacteriaceae</taxon>
        <taxon>Methylobacterium</taxon>
    </lineage>
</organism>
<accession>A0A1I4MF89</accession>
<dbReference type="STRING" id="582667.SAMN05192568_1016114"/>
<evidence type="ECO:0000313" key="2">
    <source>
        <dbReference type="EMBL" id="SFM01944.1"/>
    </source>
</evidence>
<name>A0A1I4MF89_9HYPH</name>
<gene>
    <name evidence="2" type="ORF">SAMN05192568_1016114</name>
</gene>
<feature type="region of interest" description="Disordered" evidence="1">
    <location>
        <begin position="1"/>
        <end position="21"/>
    </location>
</feature>
<protein>
    <submittedName>
        <fullName evidence="2">Uncharacterized protein</fullName>
    </submittedName>
</protein>